<dbReference type="Proteomes" id="UP001055879">
    <property type="component" value="Linkage Group LG11"/>
</dbReference>
<evidence type="ECO:0000313" key="2">
    <source>
        <dbReference type="Proteomes" id="UP001055879"/>
    </source>
</evidence>
<sequence>MISPERIEESTNNNEDEGKRGSFVYLLLRCCIALVFSICFLALVVFTLVVLAVIISNLSISYPISVPCQCKIVSSSVDIRSAKVCELGLLNYKAKHVFYPSEKKKFRCRYDYYWASVFEVEYTDHSGHPHIAFAEAPNEALPPDCRPTFNAAWMAKDVFKVNETYDCWYTLGISKLNLYYDEIFNCQANHPSMTEMLKRYLILSTEMLMSWLSSTGGRGRNRYIRWETIAGAVTGFLTSLLTIALGRILYLLKSRITGMCRVRMQPLTIYLVRLKRACFLVAYFSFVSWLAIQYWGKLGLLDIFGAHTLMR</sequence>
<proteinExistence type="predicted"/>
<gene>
    <name evidence="1" type="ORF">L6452_32120</name>
</gene>
<evidence type="ECO:0000313" key="1">
    <source>
        <dbReference type="EMBL" id="KAI3692306.1"/>
    </source>
</evidence>
<accession>A0ACB8Z4K1</accession>
<protein>
    <submittedName>
        <fullName evidence="1">Uncharacterized protein</fullName>
    </submittedName>
</protein>
<reference evidence="2" key="1">
    <citation type="journal article" date="2022" name="Mol. Ecol. Resour.">
        <title>The genomes of chicory, endive, great burdock and yacon provide insights into Asteraceae palaeo-polyploidization history and plant inulin production.</title>
        <authorList>
            <person name="Fan W."/>
            <person name="Wang S."/>
            <person name="Wang H."/>
            <person name="Wang A."/>
            <person name="Jiang F."/>
            <person name="Liu H."/>
            <person name="Zhao H."/>
            <person name="Xu D."/>
            <person name="Zhang Y."/>
        </authorList>
    </citation>
    <scope>NUCLEOTIDE SEQUENCE [LARGE SCALE GENOMIC DNA]</scope>
    <source>
        <strain evidence="2">cv. Niubang</strain>
    </source>
</reference>
<name>A0ACB8Z4K1_ARCLA</name>
<dbReference type="EMBL" id="CM042057">
    <property type="protein sequence ID" value="KAI3692306.1"/>
    <property type="molecule type" value="Genomic_DNA"/>
</dbReference>
<reference evidence="1 2" key="2">
    <citation type="journal article" date="2022" name="Mol. Ecol. Resour.">
        <title>The genomes of chicory, endive, great burdock and yacon provide insights into Asteraceae paleo-polyploidization history and plant inulin production.</title>
        <authorList>
            <person name="Fan W."/>
            <person name="Wang S."/>
            <person name="Wang H."/>
            <person name="Wang A."/>
            <person name="Jiang F."/>
            <person name="Liu H."/>
            <person name="Zhao H."/>
            <person name="Xu D."/>
            <person name="Zhang Y."/>
        </authorList>
    </citation>
    <scope>NUCLEOTIDE SEQUENCE [LARGE SCALE GENOMIC DNA]</scope>
    <source>
        <strain evidence="2">cv. Niubang</strain>
    </source>
</reference>
<comment type="caution">
    <text evidence="1">The sequence shown here is derived from an EMBL/GenBank/DDBJ whole genome shotgun (WGS) entry which is preliminary data.</text>
</comment>
<keyword evidence="2" id="KW-1185">Reference proteome</keyword>
<organism evidence="1 2">
    <name type="scientific">Arctium lappa</name>
    <name type="common">Greater burdock</name>
    <name type="synonym">Lappa major</name>
    <dbReference type="NCBI Taxonomy" id="4217"/>
    <lineage>
        <taxon>Eukaryota</taxon>
        <taxon>Viridiplantae</taxon>
        <taxon>Streptophyta</taxon>
        <taxon>Embryophyta</taxon>
        <taxon>Tracheophyta</taxon>
        <taxon>Spermatophyta</taxon>
        <taxon>Magnoliopsida</taxon>
        <taxon>eudicotyledons</taxon>
        <taxon>Gunneridae</taxon>
        <taxon>Pentapetalae</taxon>
        <taxon>asterids</taxon>
        <taxon>campanulids</taxon>
        <taxon>Asterales</taxon>
        <taxon>Asteraceae</taxon>
        <taxon>Carduoideae</taxon>
        <taxon>Cardueae</taxon>
        <taxon>Arctiinae</taxon>
        <taxon>Arctium</taxon>
    </lineage>
</organism>